<evidence type="ECO:0000313" key="9">
    <source>
        <dbReference type="EMBL" id="KAG4419394.1"/>
    </source>
</evidence>
<accession>A0A8H7TGQ8</accession>
<dbReference type="CDD" id="cd18793">
    <property type="entry name" value="SF2_C_SNF"/>
    <property type="match status" value="1"/>
</dbReference>
<dbReference type="Pfam" id="PF25806">
    <property type="entry name" value="RHH_ERCC6L2"/>
    <property type="match status" value="1"/>
</dbReference>
<evidence type="ECO:0000256" key="6">
    <source>
        <dbReference type="SAM" id="MobiDB-lite"/>
    </source>
</evidence>
<gene>
    <name evidence="9" type="ORF">IFR04_007445</name>
</gene>
<dbReference type="SUPFAM" id="SSF52540">
    <property type="entry name" value="P-loop containing nucleoside triphosphate hydrolases"/>
    <property type="match status" value="2"/>
</dbReference>
<evidence type="ECO:0000256" key="1">
    <source>
        <dbReference type="ARBA" id="ARBA00004123"/>
    </source>
</evidence>
<keyword evidence="2" id="KW-0547">Nucleotide-binding</keyword>
<keyword evidence="10" id="KW-1185">Reference proteome</keyword>
<evidence type="ECO:0000256" key="5">
    <source>
        <dbReference type="ARBA" id="ARBA00023242"/>
    </source>
</evidence>
<keyword evidence="3" id="KW-0378">Hydrolase</keyword>
<dbReference type="Proteomes" id="UP000664132">
    <property type="component" value="Unassembled WGS sequence"/>
</dbReference>
<dbReference type="InterPro" id="IPR001650">
    <property type="entry name" value="Helicase_C-like"/>
</dbReference>
<keyword evidence="4" id="KW-0067">ATP-binding</keyword>
<dbReference type="Pfam" id="PF00271">
    <property type="entry name" value="Helicase_C"/>
    <property type="match status" value="1"/>
</dbReference>
<comment type="caution">
    <text evidence="9">The sequence shown here is derived from an EMBL/GenBank/DDBJ whole genome shotgun (WGS) entry which is preliminary data.</text>
</comment>
<dbReference type="InterPro" id="IPR027417">
    <property type="entry name" value="P-loop_NTPase"/>
</dbReference>
<dbReference type="AlphaFoldDB" id="A0A8H7TGQ8"/>
<feature type="compositionally biased region" description="Basic residues" evidence="6">
    <location>
        <begin position="70"/>
        <end position="89"/>
    </location>
</feature>
<dbReference type="Pfam" id="PF14773">
    <property type="entry name" value="VIGSSK"/>
    <property type="match status" value="1"/>
</dbReference>
<keyword evidence="5" id="KW-0539">Nucleus</keyword>
<proteinExistence type="predicted"/>
<dbReference type="GO" id="GO:0005524">
    <property type="term" value="F:ATP binding"/>
    <property type="evidence" value="ECO:0007669"/>
    <property type="project" value="InterPro"/>
</dbReference>
<dbReference type="Gene3D" id="3.40.50.10810">
    <property type="entry name" value="Tandem AAA-ATPase domain"/>
    <property type="match status" value="1"/>
</dbReference>
<evidence type="ECO:0000259" key="8">
    <source>
        <dbReference type="PROSITE" id="PS51194"/>
    </source>
</evidence>
<evidence type="ECO:0000256" key="4">
    <source>
        <dbReference type="ARBA" id="ARBA00022840"/>
    </source>
</evidence>
<dbReference type="PROSITE" id="PS51192">
    <property type="entry name" value="HELICASE_ATP_BIND_1"/>
    <property type="match status" value="1"/>
</dbReference>
<dbReference type="InterPro" id="IPR049730">
    <property type="entry name" value="SNF2/RAD54-like_C"/>
</dbReference>
<dbReference type="InterPro" id="IPR038718">
    <property type="entry name" value="SNF2-like_sf"/>
</dbReference>
<dbReference type="SMART" id="SM00487">
    <property type="entry name" value="DEXDc"/>
    <property type="match status" value="1"/>
</dbReference>
<dbReference type="Pfam" id="PF00176">
    <property type="entry name" value="SNF2-rel_dom"/>
    <property type="match status" value="1"/>
</dbReference>
<feature type="region of interest" description="Disordered" evidence="6">
    <location>
        <begin position="17"/>
        <end position="114"/>
    </location>
</feature>
<dbReference type="InterPro" id="IPR029256">
    <property type="entry name" value="Heliccase-ass-bd"/>
</dbReference>
<dbReference type="InterPro" id="IPR014001">
    <property type="entry name" value="Helicase_ATP-bd"/>
</dbReference>
<dbReference type="PANTHER" id="PTHR45629">
    <property type="entry name" value="SNF2/RAD54 FAMILY MEMBER"/>
    <property type="match status" value="1"/>
</dbReference>
<evidence type="ECO:0000259" key="7">
    <source>
        <dbReference type="PROSITE" id="PS51192"/>
    </source>
</evidence>
<sequence length="1033" mass="117919">MSISNVCQPRLPIHAAEKTQVVRRSSDTDADSDIEDPGIPPSKFGKGKRKAGERVEWSSSEGEDAYEKFKNRKSAKRKKLAANKKKLKEKTKEIVEGRKKAKNNGEPSRKERMWDDESEYEMLDDEIPEYLKKRRKEFDADHNQRHEDALRVPPRYEEIYFSDDERIANLAERPDFPPSVAPSREYKDIELPHSAGVIPASIAQYLRDYQVTGVGFLHELFVYQKGGLLGDDMGLGKTVQVAAFLTAAFGKTGDERDAKRMRKMRRASGKPWYPRVLIICPGSLLDNWKNELERWGWWHVDKYYGNRGERESVAQAANSGRLEVVITTYTTYRNHMEKLNQTEWDCVVADECHQLKEPSAETTKAMNQVNALCRIGLTGTAIQNKYDELWTLLNWTNPGRFGPLSTWKSSISVPLKMGQSHDCTNHQLKQARQTAEKLRDNLLPQFFLRRMKSLIAHQLPKKTDKVVFCPMTSLQKEAYERFLESPLVETVRTSGEYCDCGSEKKRGWCCYGNIPGSNTSWRAMVFPVITTLQKLSNHLAILLPRADDAPEKRERDLEYLKEMLPNHWRELYENRGSLATLSNPEFCGKWAILKKLLKYWHENGDKVLIFSHSVKLLELLQYLFNNTSYTVSFLSGKTKNEERQKLVDSFNADPNQFVFLISTKAGGVGLNITSANKVVIFDPNWNPSYDLQAQDRAYRIGQLRNVEVYRLVSAGTVEEIVYARQIYKQQQANIGYTASTERRYFKGVQNMPTQKGEIFGLDNLLTFHADNVVLREIVNKTNVAEAKRGVAILDFDMDDAANDEDNPLKVDDLEDEDGAMSQLAALLIEDDSKKKAKPRPKADPIQAILAAAGVEYTHENSEVVGSSRVEAELSRRAVETGNDAEYGEQRLFDDSQARDVSPGRIQYEYHPPDDVKLRQFCTMAKEFGFGSATEFAFAVEGMTQKQRTYCLERFYLKRKERMAELELKDSRVDIVDSPSQLDVDAEMEAELEEARALQSRALEAMAMESRITETKVAIPVEEDAETEGDDDEL</sequence>
<reference evidence="9" key="1">
    <citation type="submission" date="2021-02" db="EMBL/GenBank/DDBJ databases">
        <title>Genome sequence Cadophora malorum strain M34.</title>
        <authorList>
            <person name="Stefanovic E."/>
            <person name="Vu D."/>
            <person name="Scully C."/>
            <person name="Dijksterhuis J."/>
            <person name="Roader J."/>
            <person name="Houbraken J."/>
        </authorList>
    </citation>
    <scope>NUCLEOTIDE SEQUENCE</scope>
    <source>
        <strain evidence="9">M34</strain>
    </source>
</reference>
<dbReference type="GO" id="GO:0016787">
    <property type="term" value="F:hydrolase activity"/>
    <property type="evidence" value="ECO:0007669"/>
    <property type="project" value="UniProtKB-KW"/>
</dbReference>
<organism evidence="9 10">
    <name type="scientific">Cadophora malorum</name>
    <dbReference type="NCBI Taxonomy" id="108018"/>
    <lineage>
        <taxon>Eukaryota</taxon>
        <taxon>Fungi</taxon>
        <taxon>Dikarya</taxon>
        <taxon>Ascomycota</taxon>
        <taxon>Pezizomycotina</taxon>
        <taxon>Leotiomycetes</taxon>
        <taxon>Helotiales</taxon>
        <taxon>Ploettnerulaceae</taxon>
        <taxon>Cadophora</taxon>
    </lineage>
</organism>
<dbReference type="InterPro" id="IPR057931">
    <property type="entry name" value="RHH_ERCC6L2"/>
</dbReference>
<dbReference type="PANTHER" id="PTHR45629:SF7">
    <property type="entry name" value="DNA EXCISION REPAIR PROTEIN ERCC-6-RELATED"/>
    <property type="match status" value="1"/>
</dbReference>
<feature type="domain" description="Helicase C-terminal" evidence="8">
    <location>
        <begin position="592"/>
        <end position="745"/>
    </location>
</feature>
<comment type="subcellular location">
    <subcellularLocation>
        <location evidence="1">Nucleus</location>
    </subcellularLocation>
</comment>
<evidence type="ECO:0000256" key="2">
    <source>
        <dbReference type="ARBA" id="ARBA00022741"/>
    </source>
</evidence>
<feature type="domain" description="Helicase ATP-binding" evidence="7">
    <location>
        <begin position="218"/>
        <end position="399"/>
    </location>
</feature>
<dbReference type="InterPro" id="IPR050496">
    <property type="entry name" value="SNF2_RAD54_helicase_repair"/>
</dbReference>
<evidence type="ECO:0000313" key="10">
    <source>
        <dbReference type="Proteomes" id="UP000664132"/>
    </source>
</evidence>
<dbReference type="InterPro" id="IPR000330">
    <property type="entry name" value="SNF2_N"/>
</dbReference>
<dbReference type="OrthoDB" id="413460at2759"/>
<dbReference type="Gene3D" id="3.40.50.300">
    <property type="entry name" value="P-loop containing nucleotide triphosphate hydrolases"/>
    <property type="match status" value="1"/>
</dbReference>
<name>A0A8H7TGQ8_9HELO</name>
<protein>
    <recommendedName>
        <fullName evidence="11">DNA excision repair protein</fullName>
    </recommendedName>
</protein>
<evidence type="ECO:0008006" key="11">
    <source>
        <dbReference type="Google" id="ProtNLM"/>
    </source>
</evidence>
<dbReference type="PROSITE" id="PS51194">
    <property type="entry name" value="HELICASE_CTER"/>
    <property type="match status" value="1"/>
</dbReference>
<dbReference type="EMBL" id="JAFJYH010000106">
    <property type="protein sequence ID" value="KAG4419394.1"/>
    <property type="molecule type" value="Genomic_DNA"/>
</dbReference>
<evidence type="ECO:0000256" key="3">
    <source>
        <dbReference type="ARBA" id="ARBA00022801"/>
    </source>
</evidence>
<dbReference type="GO" id="GO:0005634">
    <property type="term" value="C:nucleus"/>
    <property type="evidence" value="ECO:0007669"/>
    <property type="project" value="UniProtKB-SubCell"/>
</dbReference>
<dbReference type="FunFam" id="3.40.50.10810:FF:000019">
    <property type="entry name" value="DNA excision repair protein ERCC-6-like 2 isoform X1"/>
    <property type="match status" value="1"/>
</dbReference>
<dbReference type="SMART" id="SM00490">
    <property type="entry name" value="HELICc"/>
    <property type="match status" value="1"/>
</dbReference>